<dbReference type="InterPro" id="IPR036508">
    <property type="entry name" value="Chitin-bd_dom_sf"/>
</dbReference>
<proteinExistence type="predicted"/>
<evidence type="ECO:0000313" key="10">
    <source>
        <dbReference type="RefSeq" id="XP_026288425.2"/>
    </source>
</evidence>
<dbReference type="GO" id="GO:0008061">
    <property type="term" value="F:chitin binding"/>
    <property type="evidence" value="ECO:0007669"/>
    <property type="project" value="UniProtKB-KW"/>
</dbReference>
<feature type="compositionally biased region" description="Low complexity" evidence="6">
    <location>
        <begin position="295"/>
        <end position="312"/>
    </location>
</feature>
<feature type="compositionally biased region" description="Low complexity" evidence="6">
    <location>
        <begin position="154"/>
        <end position="175"/>
    </location>
</feature>
<feature type="compositionally biased region" description="Low complexity" evidence="6">
    <location>
        <begin position="324"/>
        <end position="337"/>
    </location>
</feature>
<keyword evidence="2 7" id="KW-0732">Signal</keyword>
<evidence type="ECO:0000256" key="5">
    <source>
        <dbReference type="ARBA" id="ARBA00023180"/>
    </source>
</evidence>
<feature type="compositionally biased region" description="Polar residues" evidence="6">
    <location>
        <begin position="267"/>
        <end position="290"/>
    </location>
</feature>
<gene>
    <name evidence="10 11" type="primary">LOC113213533</name>
</gene>
<dbReference type="Pfam" id="PF01607">
    <property type="entry name" value="CBM_14"/>
    <property type="match status" value="4"/>
</dbReference>
<dbReference type="InterPro" id="IPR051940">
    <property type="entry name" value="Chitin_bind-dev_reg"/>
</dbReference>
<dbReference type="Proteomes" id="UP000504606">
    <property type="component" value="Unplaced"/>
</dbReference>
<organism evidence="9 10">
    <name type="scientific">Frankliniella occidentalis</name>
    <name type="common">Western flower thrips</name>
    <name type="synonym">Euthrips occidentalis</name>
    <dbReference type="NCBI Taxonomy" id="133901"/>
    <lineage>
        <taxon>Eukaryota</taxon>
        <taxon>Metazoa</taxon>
        <taxon>Ecdysozoa</taxon>
        <taxon>Arthropoda</taxon>
        <taxon>Hexapoda</taxon>
        <taxon>Insecta</taxon>
        <taxon>Pterygota</taxon>
        <taxon>Neoptera</taxon>
        <taxon>Paraneoptera</taxon>
        <taxon>Thysanoptera</taxon>
        <taxon>Terebrantia</taxon>
        <taxon>Thripoidea</taxon>
        <taxon>Thripidae</taxon>
        <taxon>Frankliniella</taxon>
    </lineage>
</organism>
<evidence type="ECO:0000256" key="6">
    <source>
        <dbReference type="SAM" id="MobiDB-lite"/>
    </source>
</evidence>
<feature type="compositionally biased region" description="Low complexity" evidence="6">
    <location>
        <begin position="186"/>
        <end position="211"/>
    </location>
</feature>
<accession>A0A6J1T9S4</accession>
<dbReference type="GO" id="GO:0005576">
    <property type="term" value="C:extracellular region"/>
    <property type="evidence" value="ECO:0007669"/>
    <property type="project" value="InterPro"/>
</dbReference>
<keyword evidence="5" id="KW-0325">Glycoprotein</keyword>
<feature type="compositionally biased region" description="Low complexity" evidence="6">
    <location>
        <begin position="243"/>
        <end position="263"/>
    </location>
</feature>
<dbReference type="PROSITE" id="PS50940">
    <property type="entry name" value="CHIT_BIND_II"/>
    <property type="match status" value="4"/>
</dbReference>
<evidence type="ECO:0000313" key="9">
    <source>
        <dbReference type="Proteomes" id="UP000504606"/>
    </source>
</evidence>
<keyword evidence="3" id="KW-0677">Repeat</keyword>
<protein>
    <submittedName>
        <fullName evidence="10 11">Mucin-2-like</fullName>
    </submittedName>
</protein>
<evidence type="ECO:0000256" key="3">
    <source>
        <dbReference type="ARBA" id="ARBA00022737"/>
    </source>
</evidence>
<name>A0A6J1T9S4_FRAOC</name>
<dbReference type="KEGG" id="foc:113213533"/>
<reference evidence="10 11" key="1">
    <citation type="submission" date="2025-04" db="UniProtKB">
        <authorList>
            <consortium name="RefSeq"/>
        </authorList>
    </citation>
    <scope>IDENTIFICATION</scope>
    <source>
        <tissue evidence="10 11">Whole organism</tissue>
    </source>
</reference>
<dbReference type="SUPFAM" id="SSF57625">
    <property type="entry name" value="Invertebrate chitin-binding proteins"/>
    <property type="match status" value="4"/>
</dbReference>
<dbReference type="GeneID" id="113213533"/>
<dbReference type="PANTHER" id="PTHR23301:SF0">
    <property type="entry name" value="CHITIN-BINDING TYPE-2 DOMAIN-CONTAINING PROTEIN-RELATED"/>
    <property type="match status" value="1"/>
</dbReference>
<keyword evidence="4" id="KW-1015">Disulfide bond</keyword>
<dbReference type="RefSeq" id="XP_052131169.1">
    <property type="nucleotide sequence ID" value="XM_052275209.1"/>
</dbReference>
<keyword evidence="1" id="KW-0147">Chitin-binding</keyword>
<dbReference type="AlphaFoldDB" id="A0A6J1T9S4"/>
<sequence length="552" mass="58661">MVWGTVIIWPFLLAVVISTHAYDPEIDGYNPPSCSKGEYKLSPHNSCKKFYQCKNGRVSIRVCSMLQKFDRKGLKCKYTWNVHCKNIIPKQKPTTTETPFIEHPTSTAAPDITTQSGKTWDTPAPPYSTPAAIERKSLGRAGVSETTPAPGAVTTTESSSSTPASNATSSTTPAPEKLTTPAPGEASSTTPACEAATTTPAPEGQTTPATGEVSSTTPAGGEAVTTPAPEGQTTPAPVEGSSTTPATGEGTTTTPTPDGQTTPIAGETSSTTPASGVAGTTTPRSRSSLGRSGVPEPSSTTTESATASSTTPDSRSAIDSLYHSSTPSPSSNATRPSPQCPSTGWHRYPHADCWRFYECLEGVLAEVSCYPLQTFDKSTGRCDWSWKVNCHAKSKLPVLPNTQPEVPSFGYRPPSCPASGAKKAPHNDCWKFYDCQDGELSVQQCLPLQRFNRKTLTCEFTMKVNCDALPPSSVEQPGAGGRSPVPPIPVCPASSTVVAAETDCGKYWKCSSGHASLASCGSLQRFSRNTKKCEWLWTGVDCDKRRNELYFF</sequence>
<feature type="domain" description="Chitin-binding type-2" evidence="8">
    <location>
        <begin position="337"/>
        <end position="392"/>
    </location>
</feature>
<keyword evidence="9" id="KW-1185">Reference proteome</keyword>
<evidence type="ECO:0000256" key="1">
    <source>
        <dbReference type="ARBA" id="ARBA00022669"/>
    </source>
</evidence>
<evidence type="ECO:0000256" key="7">
    <source>
        <dbReference type="SAM" id="SignalP"/>
    </source>
</evidence>
<dbReference type="RefSeq" id="XP_026288425.2">
    <property type="nucleotide sequence ID" value="XM_026432640.2"/>
</dbReference>
<feature type="region of interest" description="Disordered" evidence="6">
    <location>
        <begin position="94"/>
        <end position="342"/>
    </location>
</feature>
<evidence type="ECO:0000313" key="11">
    <source>
        <dbReference type="RefSeq" id="XP_052131169.1"/>
    </source>
</evidence>
<feature type="domain" description="Chitin-binding type-2" evidence="8">
    <location>
        <begin position="31"/>
        <end position="86"/>
    </location>
</feature>
<dbReference type="SMART" id="SM00494">
    <property type="entry name" value="ChtBD2"/>
    <property type="match status" value="4"/>
</dbReference>
<dbReference type="PANTHER" id="PTHR23301">
    <property type="entry name" value="CHITIN BINDING PERITROPHIN-A"/>
    <property type="match status" value="1"/>
</dbReference>
<evidence type="ECO:0000256" key="2">
    <source>
        <dbReference type="ARBA" id="ARBA00022729"/>
    </source>
</evidence>
<feature type="compositionally biased region" description="Polar residues" evidence="6">
    <location>
        <begin position="94"/>
        <end position="119"/>
    </location>
</feature>
<dbReference type="Gene3D" id="2.170.140.10">
    <property type="entry name" value="Chitin binding domain"/>
    <property type="match status" value="4"/>
</dbReference>
<dbReference type="OrthoDB" id="9987187at2759"/>
<feature type="domain" description="Chitin-binding type-2" evidence="8">
    <location>
        <begin position="413"/>
        <end position="468"/>
    </location>
</feature>
<feature type="signal peptide" evidence="7">
    <location>
        <begin position="1"/>
        <end position="21"/>
    </location>
</feature>
<feature type="domain" description="Chitin-binding type-2" evidence="8">
    <location>
        <begin position="488"/>
        <end position="544"/>
    </location>
</feature>
<evidence type="ECO:0000259" key="8">
    <source>
        <dbReference type="PROSITE" id="PS50940"/>
    </source>
</evidence>
<dbReference type="InterPro" id="IPR002557">
    <property type="entry name" value="Chitin-bd_dom"/>
</dbReference>
<feature type="chain" id="PRO_5044639540" evidence="7">
    <location>
        <begin position="22"/>
        <end position="552"/>
    </location>
</feature>
<evidence type="ECO:0000256" key="4">
    <source>
        <dbReference type="ARBA" id="ARBA00023157"/>
    </source>
</evidence>